<keyword evidence="4 6" id="KW-0378">Hydrolase</keyword>
<comment type="caution">
    <text evidence="8">The sequence shown here is derived from an EMBL/GenBank/DDBJ whole genome shotgun (WGS) entry which is preliminary data.</text>
</comment>
<reference evidence="8 9" key="1">
    <citation type="submission" date="2018-08" db="EMBL/GenBank/DDBJ databases">
        <title>Sequencing the genomes of 1000 actinobacteria strains.</title>
        <authorList>
            <person name="Klenk H.-P."/>
        </authorList>
    </citation>
    <scope>NUCLEOTIDE SEQUENCE [LARGE SCALE GENOMIC DNA]</scope>
    <source>
        <strain evidence="8 9">DSM 22967</strain>
    </source>
</reference>
<dbReference type="Pfam" id="PF02609">
    <property type="entry name" value="Exonuc_VII_S"/>
    <property type="match status" value="1"/>
</dbReference>
<evidence type="ECO:0000313" key="8">
    <source>
        <dbReference type="EMBL" id="REF32024.1"/>
    </source>
</evidence>
<sequence length="106" mass="11322">MPDDNSPDVSSDVPAGDDAVTTETTGAASSSKKSGDDRNADVAQLGYEDARDELARIVAQLEAGSVPLEESMRLWERGEALAAHCHKWLDDAQGRVEQLTGDKADH</sequence>
<feature type="region of interest" description="Disordered" evidence="7">
    <location>
        <begin position="1"/>
        <end position="45"/>
    </location>
</feature>
<proteinExistence type="inferred from homology"/>
<organism evidence="8 9">
    <name type="scientific">Calidifontibacter indicus</name>
    <dbReference type="NCBI Taxonomy" id="419650"/>
    <lineage>
        <taxon>Bacteria</taxon>
        <taxon>Bacillati</taxon>
        <taxon>Actinomycetota</taxon>
        <taxon>Actinomycetes</taxon>
        <taxon>Micrococcales</taxon>
        <taxon>Dermacoccaceae</taxon>
        <taxon>Calidifontibacter</taxon>
    </lineage>
</organism>
<comment type="subunit">
    <text evidence="6">Heterooligomer composed of large and small subunits.</text>
</comment>
<evidence type="ECO:0000256" key="5">
    <source>
        <dbReference type="ARBA" id="ARBA00022839"/>
    </source>
</evidence>
<dbReference type="PANTHER" id="PTHR34137">
    <property type="entry name" value="EXODEOXYRIBONUCLEASE 7 SMALL SUBUNIT"/>
    <property type="match status" value="1"/>
</dbReference>
<keyword evidence="3 6" id="KW-0540">Nuclease</keyword>
<evidence type="ECO:0000256" key="1">
    <source>
        <dbReference type="ARBA" id="ARBA00009998"/>
    </source>
</evidence>
<dbReference type="GO" id="GO:0006308">
    <property type="term" value="P:DNA catabolic process"/>
    <property type="evidence" value="ECO:0007669"/>
    <property type="project" value="UniProtKB-UniRule"/>
</dbReference>
<name>A0A3D9V1H7_9MICO</name>
<dbReference type="NCBIfam" id="NF002139">
    <property type="entry name" value="PRK00977.1-3"/>
    <property type="match status" value="1"/>
</dbReference>
<comment type="catalytic activity">
    <reaction evidence="6">
        <text>Exonucleolytic cleavage in either 5'- to 3'- or 3'- to 5'-direction to yield nucleoside 5'-phosphates.</text>
        <dbReference type="EC" id="3.1.11.6"/>
    </reaction>
</comment>
<dbReference type="AlphaFoldDB" id="A0A3D9V1H7"/>
<feature type="compositionally biased region" description="Polar residues" evidence="7">
    <location>
        <begin position="21"/>
        <end position="32"/>
    </location>
</feature>
<dbReference type="Gene3D" id="1.10.287.1040">
    <property type="entry name" value="Exonuclease VII, small subunit"/>
    <property type="match status" value="1"/>
</dbReference>
<evidence type="ECO:0000256" key="7">
    <source>
        <dbReference type="SAM" id="MobiDB-lite"/>
    </source>
</evidence>
<keyword evidence="9" id="KW-1185">Reference proteome</keyword>
<dbReference type="InterPro" id="IPR037004">
    <property type="entry name" value="Exonuc_VII_ssu_sf"/>
</dbReference>
<dbReference type="GO" id="GO:0005829">
    <property type="term" value="C:cytosol"/>
    <property type="evidence" value="ECO:0007669"/>
    <property type="project" value="TreeGrafter"/>
</dbReference>
<dbReference type="InterPro" id="IPR003761">
    <property type="entry name" value="Exonuc_VII_S"/>
</dbReference>
<dbReference type="OrthoDB" id="5244334at2"/>
<protein>
    <recommendedName>
        <fullName evidence="6">Exodeoxyribonuclease 7 small subunit</fullName>
        <ecNumber evidence="6">3.1.11.6</ecNumber>
    </recommendedName>
    <alternativeName>
        <fullName evidence="6">Exodeoxyribonuclease VII small subunit</fullName>
        <shortName evidence="6">Exonuclease VII small subunit</shortName>
    </alternativeName>
</protein>
<dbReference type="PANTHER" id="PTHR34137:SF1">
    <property type="entry name" value="EXODEOXYRIBONUCLEASE 7 SMALL SUBUNIT"/>
    <property type="match status" value="1"/>
</dbReference>
<comment type="similarity">
    <text evidence="1 6">Belongs to the XseB family.</text>
</comment>
<accession>A0A3D9V1H7</accession>
<dbReference type="NCBIfam" id="TIGR01280">
    <property type="entry name" value="xseB"/>
    <property type="match status" value="1"/>
</dbReference>
<dbReference type="GO" id="GO:0009318">
    <property type="term" value="C:exodeoxyribonuclease VII complex"/>
    <property type="evidence" value="ECO:0007669"/>
    <property type="project" value="UniProtKB-UniRule"/>
</dbReference>
<dbReference type="SUPFAM" id="SSF116842">
    <property type="entry name" value="XseB-like"/>
    <property type="match status" value="1"/>
</dbReference>
<keyword evidence="2 6" id="KW-0963">Cytoplasm</keyword>
<evidence type="ECO:0000256" key="4">
    <source>
        <dbReference type="ARBA" id="ARBA00022801"/>
    </source>
</evidence>
<dbReference type="GO" id="GO:0008855">
    <property type="term" value="F:exodeoxyribonuclease VII activity"/>
    <property type="evidence" value="ECO:0007669"/>
    <property type="project" value="UniProtKB-UniRule"/>
</dbReference>
<evidence type="ECO:0000256" key="3">
    <source>
        <dbReference type="ARBA" id="ARBA00022722"/>
    </source>
</evidence>
<comment type="function">
    <text evidence="6">Bidirectionally degrades single-stranded DNA into large acid-insoluble oligonucleotides, which are then degraded further into small acid-soluble oligonucleotides.</text>
</comment>
<evidence type="ECO:0000256" key="6">
    <source>
        <dbReference type="HAMAP-Rule" id="MF_00337"/>
    </source>
</evidence>
<dbReference type="HAMAP" id="MF_00337">
    <property type="entry name" value="Exonuc_7_S"/>
    <property type="match status" value="1"/>
</dbReference>
<evidence type="ECO:0000313" key="9">
    <source>
        <dbReference type="Proteomes" id="UP000256253"/>
    </source>
</evidence>
<dbReference type="RefSeq" id="WP_115923783.1">
    <property type="nucleotide sequence ID" value="NZ_QTUA01000001.1"/>
</dbReference>
<dbReference type="EMBL" id="QTUA01000001">
    <property type="protein sequence ID" value="REF32024.1"/>
    <property type="molecule type" value="Genomic_DNA"/>
</dbReference>
<gene>
    <name evidence="6" type="primary">xseB</name>
    <name evidence="8" type="ORF">DFJ65_3118</name>
</gene>
<dbReference type="Proteomes" id="UP000256253">
    <property type="component" value="Unassembled WGS sequence"/>
</dbReference>
<dbReference type="EC" id="3.1.11.6" evidence="6"/>
<evidence type="ECO:0000256" key="2">
    <source>
        <dbReference type="ARBA" id="ARBA00022490"/>
    </source>
</evidence>
<comment type="subcellular location">
    <subcellularLocation>
        <location evidence="6">Cytoplasm</location>
    </subcellularLocation>
</comment>
<keyword evidence="5 6" id="KW-0269">Exonuclease</keyword>